<dbReference type="NCBIfam" id="TIGR01128">
    <property type="entry name" value="holA"/>
    <property type="match status" value="1"/>
</dbReference>
<dbReference type="Gene3D" id="1.20.272.10">
    <property type="match status" value="1"/>
</dbReference>
<keyword evidence="9 11" id="KW-0239">DNA-directed DNA polymerase</keyword>
<dbReference type="Gene3D" id="3.40.50.300">
    <property type="entry name" value="P-loop containing nucleotide triphosphate hydrolases"/>
    <property type="match status" value="1"/>
</dbReference>
<dbReference type="SUPFAM" id="SSF48019">
    <property type="entry name" value="post-AAA+ oligomerization domain-like"/>
    <property type="match status" value="1"/>
</dbReference>
<accession>A9BDA2</accession>
<keyword evidence="6 11" id="KW-0547">Nucleotide-binding</keyword>
<dbReference type="FunFam" id="1.10.8.60:FF:000013">
    <property type="entry name" value="DNA polymerase III subunit gamma/tau"/>
    <property type="match status" value="1"/>
</dbReference>
<dbReference type="NCBIfam" id="NF004046">
    <property type="entry name" value="PRK05563.1"/>
    <property type="match status" value="1"/>
</dbReference>
<dbReference type="STRING" id="93059.P9211_17841"/>
<feature type="compositionally biased region" description="Low complexity" evidence="12">
    <location>
        <begin position="393"/>
        <end position="405"/>
    </location>
</feature>
<evidence type="ECO:0000256" key="1">
    <source>
        <dbReference type="ARBA" id="ARBA00006360"/>
    </source>
</evidence>
<evidence type="ECO:0000256" key="9">
    <source>
        <dbReference type="ARBA" id="ARBA00022932"/>
    </source>
</evidence>
<keyword evidence="3 11" id="KW-0548">Nucleotidyltransferase</keyword>
<keyword evidence="8 11" id="KW-0067">ATP-binding</keyword>
<evidence type="ECO:0000256" key="4">
    <source>
        <dbReference type="ARBA" id="ARBA00022705"/>
    </source>
</evidence>
<dbReference type="Pfam" id="PF12169">
    <property type="entry name" value="DNA_pol3_gamma3"/>
    <property type="match status" value="1"/>
</dbReference>
<evidence type="ECO:0000256" key="5">
    <source>
        <dbReference type="ARBA" id="ARBA00022723"/>
    </source>
</evidence>
<evidence type="ECO:0000256" key="8">
    <source>
        <dbReference type="ARBA" id="ARBA00022840"/>
    </source>
</evidence>
<dbReference type="PANTHER" id="PTHR11669">
    <property type="entry name" value="REPLICATION FACTOR C / DNA POLYMERASE III GAMMA-TAU SUBUNIT"/>
    <property type="match status" value="1"/>
</dbReference>
<comment type="function">
    <text evidence="11">DNA polymerase III is a complex, multichain enzyme responsible for most of the replicative synthesis in bacteria. This DNA polymerase also exhibits 3' to 5' exonuclease activity.</text>
</comment>
<evidence type="ECO:0000256" key="2">
    <source>
        <dbReference type="ARBA" id="ARBA00022679"/>
    </source>
</evidence>
<keyword evidence="4 11" id="KW-0235">DNA replication</keyword>
<organism evidence="14 15">
    <name type="scientific">Prochlorococcus marinus (strain MIT 9211)</name>
    <dbReference type="NCBI Taxonomy" id="93059"/>
    <lineage>
        <taxon>Bacteria</taxon>
        <taxon>Bacillati</taxon>
        <taxon>Cyanobacteriota</taxon>
        <taxon>Cyanophyceae</taxon>
        <taxon>Synechococcales</taxon>
        <taxon>Prochlorococcaceae</taxon>
        <taxon>Prochlorococcus</taxon>
    </lineage>
</organism>
<dbReference type="GO" id="GO:0006261">
    <property type="term" value="P:DNA-templated DNA replication"/>
    <property type="evidence" value="ECO:0007669"/>
    <property type="project" value="TreeGrafter"/>
</dbReference>
<dbReference type="InterPro" id="IPR027417">
    <property type="entry name" value="P-loop_NTPase"/>
</dbReference>
<evidence type="ECO:0000313" key="15">
    <source>
        <dbReference type="Proteomes" id="UP000000788"/>
    </source>
</evidence>
<evidence type="ECO:0000256" key="11">
    <source>
        <dbReference type="RuleBase" id="RU364063"/>
    </source>
</evidence>
<dbReference type="GO" id="GO:0005524">
    <property type="term" value="F:ATP binding"/>
    <property type="evidence" value="ECO:0007669"/>
    <property type="project" value="UniProtKB-KW"/>
</dbReference>
<dbReference type="NCBIfam" id="NF011510">
    <property type="entry name" value="PRK14948.1"/>
    <property type="match status" value="1"/>
</dbReference>
<evidence type="ECO:0000256" key="3">
    <source>
        <dbReference type="ARBA" id="ARBA00022695"/>
    </source>
</evidence>
<sequence length="578" mass="64512">MSNTYAPLHNKYRPQSFDDLVGQKVIASTLKQALLTNRIAPAYLFCGPRGTGKTSSARILARSLNCLNVEEPTINPCCQCNLCQTISAGNALDVIEIDAASNTGVDNIRDLIEKSKFAPVIARWKIYVIDECHMLSAAAFNALLKTLEEPPSRVVFILATTDPQRLLPTIISRCQRFDFSQIELNDLINHLQEIANKEEIGIEKEAINLVARRSQGGLRDAQSMLDQLSLLPQPITVNAVLDLLGEVSEEKLLDLAMALTKKDPLNLLLICRELINNGKDPMGILQGLASILRDLVLKNAAPDYPDLCSISQESHQKLSEIASLVEPERLLQWQSHLKGSENNLRHSSQPRLWLEVLLLGLLNEPFNTKLETQVNAARANISYTSQERHEPSENPNKNNPNLENKNVADKHQSSLEKNVNVKETNSGLSEAWEQVLARIDLPSTRMLLSQQAQLVGLSENKAEINVAENWLGMIESRKSLLEKAINEALGQERKLILNSQSRLSVNTEKKIKVSDKHLKQTSTETAQDIKPKESPINNIDSSKFQSEKKDESNKFINGKAEEFAKFFNGEVINIDKKT</sequence>
<dbReference type="NCBIfam" id="TIGR02397">
    <property type="entry name" value="dnaX_nterm"/>
    <property type="match status" value="1"/>
</dbReference>
<feature type="region of interest" description="Disordered" evidence="12">
    <location>
        <begin position="384"/>
        <end position="418"/>
    </location>
</feature>
<dbReference type="GO" id="GO:0003677">
    <property type="term" value="F:DNA binding"/>
    <property type="evidence" value="ECO:0007669"/>
    <property type="project" value="InterPro"/>
</dbReference>
<dbReference type="EMBL" id="CP000878">
    <property type="protein sequence ID" value="ABX09715.1"/>
    <property type="molecule type" value="Genomic_DNA"/>
</dbReference>
<dbReference type="RefSeq" id="WP_012196335.1">
    <property type="nucleotide sequence ID" value="NC_009976.1"/>
</dbReference>
<dbReference type="SMART" id="SM00382">
    <property type="entry name" value="AAA"/>
    <property type="match status" value="1"/>
</dbReference>
<dbReference type="InterPro" id="IPR045085">
    <property type="entry name" value="HLD_clamp_pol_III_gamma_tau"/>
</dbReference>
<keyword evidence="2 11" id="KW-0808">Transferase</keyword>
<dbReference type="HOGENOM" id="CLU_006229_0_3_3"/>
<keyword evidence="15" id="KW-1185">Reference proteome</keyword>
<comment type="catalytic activity">
    <reaction evidence="10 11">
        <text>DNA(n) + a 2'-deoxyribonucleoside 5'-triphosphate = DNA(n+1) + diphosphate</text>
        <dbReference type="Rhea" id="RHEA:22508"/>
        <dbReference type="Rhea" id="RHEA-COMP:17339"/>
        <dbReference type="Rhea" id="RHEA-COMP:17340"/>
        <dbReference type="ChEBI" id="CHEBI:33019"/>
        <dbReference type="ChEBI" id="CHEBI:61560"/>
        <dbReference type="ChEBI" id="CHEBI:173112"/>
        <dbReference type="EC" id="2.7.7.7"/>
    </reaction>
</comment>
<dbReference type="InterPro" id="IPR005790">
    <property type="entry name" value="DNA_polIII_delta"/>
</dbReference>
<dbReference type="CDD" id="cd00009">
    <property type="entry name" value="AAA"/>
    <property type="match status" value="1"/>
</dbReference>
<dbReference type="Pfam" id="PF22608">
    <property type="entry name" value="DNAX_ATPase_lid"/>
    <property type="match status" value="1"/>
</dbReference>
<dbReference type="OrthoDB" id="9810148at2"/>
<feature type="domain" description="AAA+ ATPase" evidence="13">
    <location>
        <begin position="39"/>
        <end position="183"/>
    </location>
</feature>
<evidence type="ECO:0000259" key="13">
    <source>
        <dbReference type="SMART" id="SM00382"/>
    </source>
</evidence>
<comment type="subunit">
    <text evidence="11">DNA polymerase III contains a core (composed of alpha, epsilon and theta chains) that associates with a tau subunit. This core dimerizes to form the POLIII' complex. PolIII' associates with the gamma complex (composed of gamma, delta, delta', psi and chi chains) and with the beta chain to form the complete DNA polymerase III complex.</text>
</comment>
<evidence type="ECO:0000256" key="10">
    <source>
        <dbReference type="ARBA" id="ARBA00049244"/>
    </source>
</evidence>
<evidence type="ECO:0000256" key="6">
    <source>
        <dbReference type="ARBA" id="ARBA00022741"/>
    </source>
</evidence>
<dbReference type="InterPro" id="IPR012763">
    <property type="entry name" value="DNA_pol_III_sug/sutau_N"/>
</dbReference>
<dbReference type="KEGG" id="pmj:P9211_17841"/>
<dbReference type="SUPFAM" id="SSF52540">
    <property type="entry name" value="P-loop containing nucleoside triphosphate hydrolases"/>
    <property type="match status" value="1"/>
</dbReference>
<protein>
    <recommendedName>
        <fullName evidence="11">DNA polymerase III subunit gamma/tau</fullName>
        <ecNumber evidence="11">2.7.7.7</ecNumber>
    </recommendedName>
</protein>
<dbReference type="PANTHER" id="PTHR11669:SF0">
    <property type="entry name" value="PROTEIN STICHEL-LIKE 2"/>
    <property type="match status" value="1"/>
</dbReference>
<evidence type="ECO:0000256" key="12">
    <source>
        <dbReference type="SAM" id="MobiDB-lite"/>
    </source>
</evidence>
<dbReference type="InterPro" id="IPR008921">
    <property type="entry name" value="DNA_pol3_clamp-load_cplx_C"/>
</dbReference>
<keyword evidence="5" id="KW-0479">Metal-binding</keyword>
<feature type="region of interest" description="Disordered" evidence="12">
    <location>
        <begin position="522"/>
        <end position="551"/>
    </location>
</feature>
<dbReference type="Proteomes" id="UP000000788">
    <property type="component" value="Chromosome"/>
</dbReference>
<dbReference type="AlphaFoldDB" id="A9BDA2"/>
<dbReference type="Pfam" id="PF13177">
    <property type="entry name" value="DNA_pol3_delta2"/>
    <property type="match status" value="1"/>
</dbReference>
<dbReference type="Gene3D" id="1.10.8.60">
    <property type="match status" value="1"/>
</dbReference>
<name>A9BDA2_PROM4</name>
<dbReference type="InterPro" id="IPR050238">
    <property type="entry name" value="DNA_Rep/Repair_Clamp_Loader"/>
</dbReference>
<reference evidence="14 15" key="1">
    <citation type="journal article" date="2007" name="PLoS Genet.">
        <title>Patterns and implications of gene gain and loss in the evolution of Prochlorococcus.</title>
        <authorList>
            <person name="Kettler G.C."/>
            <person name="Martiny A.C."/>
            <person name="Huang K."/>
            <person name="Zucker J."/>
            <person name="Coleman M.L."/>
            <person name="Rodrigue S."/>
            <person name="Chen F."/>
            <person name="Lapidus A."/>
            <person name="Ferriera S."/>
            <person name="Johnson J."/>
            <person name="Steglich C."/>
            <person name="Church G.M."/>
            <person name="Richardson P."/>
            <person name="Chisholm S.W."/>
        </authorList>
    </citation>
    <scope>NUCLEOTIDE SEQUENCE [LARGE SCALE GENOMIC DNA]</scope>
    <source>
        <strain evidence="15">MIT 9211</strain>
    </source>
</reference>
<dbReference type="GO" id="GO:0003887">
    <property type="term" value="F:DNA-directed DNA polymerase activity"/>
    <property type="evidence" value="ECO:0007669"/>
    <property type="project" value="UniProtKB-KW"/>
</dbReference>
<proteinExistence type="inferred from homology"/>
<comment type="similarity">
    <text evidence="1 11">Belongs to the DnaX/STICHEL family.</text>
</comment>
<evidence type="ECO:0000256" key="7">
    <source>
        <dbReference type="ARBA" id="ARBA00022833"/>
    </source>
</evidence>
<dbReference type="GO" id="GO:0046872">
    <property type="term" value="F:metal ion binding"/>
    <property type="evidence" value="ECO:0007669"/>
    <property type="project" value="UniProtKB-KW"/>
</dbReference>
<keyword evidence="7" id="KW-0862">Zinc</keyword>
<dbReference type="CDD" id="cd18137">
    <property type="entry name" value="HLD_clamp_pol_III_gamma_tau"/>
    <property type="match status" value="1"/>
</dbReference>
<feature type="compositionally biased region" description="Polar residues" evidence="12">
    <location>
        <begin position="535"/>
        <end position="544"/>
    </location>
</feature>
<evidence type="ECO:0000313" key="14">
    <source>
        <dbReference type="EMBL" id="ABX09715.1"/>
    </source>
</evidence>
<dbReference type="InterPro" id="IPR022754">
    <property type="entry name" value="DNA_pol_III_gamma-3"/>
</dbReference>
<dbReference type="FunFam" id="3.40.50.300:FF:000014">
    <property type="entry name" value="DNA polymerase III subunit gamma/tau"/>
    <property type="match status" value="1"/>
</dbReference>
<dbReference type="EC" id="2.7.7.7" evidence="11"/>
<dbReference type="InterPro" id="IPR003593">
    <property type="entry name" value="AAA+_ATPase"/>
</dbReference>
<dbReference type="eggNOG" id="COG2812">
    <property type="taxonomic scope" value="Bacteria"/>
</dbReference>
<dbReference type="GO" id="GO:0009360">
    <property type="term" value="C:DNA polymerase III complex"/>
    <property type="evidence" value="ECO:0007669"/>
    <property type="project" value="InterPro"/>
</dbReference>
<gene>
    <name evidence="11 14" type="primary">dnaX</name>
    <name evidence="14" type="ordered locus">P9211_17841</name>
</gene>